<dbReference type="InterPro" id="IPR006312">
    <property type="entry name" value="TatA/E"/>
</dbReference>
<comment type="subcellular location">
    <subcellularLocation>
        <location evidence="1 9">Cell membrane</location>
        <topology evidence="1 9">Single-pass membrane protein</topology>
    </subcellularLocation>
</comment>
<proteinExistence type="inferred from homology"/>
<comment type="function">
    <text evidence="9">Part of the twin-arginine translocation (Tat) system that transports large folded proteins containing a characteristic twin-arginine motif in their signal peptide across membranes. TatA could form the protein-conducting channel of the Tat system.</text>
</comment>
<dbReference type="NCBIfam" id="TIGR01411">
    <property type="entry name" value="tatAE"/>
    <property type="match status" value="1"/>
</dbReference>
<evidence type="ECO:0000256" key="4">
    <source>
        <dbReference type="ARBA" id="ARBA00022692"/>
    </source>
</evidence>
<comment type="caution">
    <text evidence="11">The sequence shown here is derived from an EMBL/GenBank/DDBJ whole genome shotgun (WGS) entry which is preliminary data.</text>
</comment>
<evidence type="ECO:0000256" key="5">
    <source>
        <dbReference type="ARBA" id="ARBA00022927"/>
    </source>
</evidence>
<feature type="compositionally biased region" description="Basic and acidic residues" evidence="10">
    <location>
        <begin position="65"/>
        <end position="83"/>
    </location>
</feature>
<keyword evidence="3 9" id="KW-1003">Cell membrane</keyword>
<comment type="subunit">
    <text evidence="9">Forms a complex with TatC.</text>
</comment>
<sequence>MNVLTILPLFIGTTELLLIGGMALLLFGGKKLPEMMRGLGQGVKEFKKGMESPLDFSEADEAETHEEKNVKSDDNSRKTDAGE</sequence>
<comment type="similarity">
    <text evidence="9">Belongs to the TatA/E family.</text>
</comment>
<evidence type="ECO:0000256" key="3">
    <source>
        <dbReference type="ARBA" id="ARBA00022475"/>
    </source>
</evidence>
<keyword evidence="7 9" id="KW-0811">Translocation</keyword>
<keyword evidence="2 9" id="KW-0813">Transport</keyword>
<feature type="transmembrane region" description="Helical" evidence="9">
    <location>
        <begin position="6"/>
        <end position="27"/>
    </location>
</feature>
<protein>
    <recommendedName>
        <fullName evidence="9">Sec-independent protein translocase protein TatA</fullName>
    </recommendedName>
</protein>
<keyword evidence="6 9" id="KW-1133">Transmembrane helix</keyword>
<keyword evidence="8 9" id="KW-0472">Membrane</keyword>
<evidence type="ECO:0000313" key="11">
    <source>
        <dbReference type="EMBL" id="NPE26064.1"/>
    </source>
</evidence>
<reference evidence="11 12" key="1">
    <citation type="submission" date="2020-05" db="EMBL/GenBank/DDBJ databases">
        <title>Distinct polysaccharide utilization as determinants for interspecies competition between intestinal Prevotella spp.</title>
        <authorList>
            <person name="Galvez E.J.C."/>
            <person name="Iljazovic A."/>
            <person name="Strowig T."/>
        </authorList>
    </citation>
    <scope>NUCLEOTIDE SEQUENCE [LARGE SCALE GENOMIC DNA]</scope>
    <source>
        <strain evidence="11 12">PCHR</strain>
    </source>
</reference>
<dbReference type="HAMAP" id="MF_00236">
    <property type="entry name" value="TatA_E"/>
    <property type="match status" value="1"/>
</dbReference>
<dbReference type="Proteomes" id="UP000820977">
    <property type="component" value="Unassembled WGS sequence"/>
</dbReference>
<evidence type="ECO:0000256" key="7">
    <source>
        <dbReference type="ARBA" id="ARBA00023010"/>
    </source>
</evidence>
<gene>
    <name evidence="9" type="primary">tatA</name>
    <name evidence="11" type="ORF">HPS54_11185</name>
</gene>
<evidence type="ECO:0000256" key="2">
    <source>
        <dbReference type="ARBA" id="ARBA00022448"/>
    </source>
</evidence>
<feature type="region of interest" description="Disordered" evidence="10">
    <location>
        <begin position="50"/>
        <end position="83"/>
    </location>
</feature>
<keyword evidence="4 9" id="KW-0812">Transmembrane</keyword>
<evidence type="ECO:0000256" key="8">
    <source>
        <dbReference type="ARBA" id="ARBA00023136"/>
    </source>
</evidence>
<dbReference type="PANTHER" id="PTHR42982:SF1">
    <property type="entry name" value="SEC-INDEPENDENT PROTEIN TRANSLOCASE PROTEIN TATA"/>
    <property type="match status" value="1"/>
</dbReference>
<dbReference type="Pfam" id="PF02416">
    <property type="entry name" value="TatA_B_E"/>
    <property type="match status" value="1"/>
</dbReference>
<organism evidence="11 12">
    <name type="scientific">Xylanibacter caecicola</name>
    <dbReference type="NCBI Taxonomy" id="2736294"/>
    <lineage>
        <taxon>Bacteria</taxon>
        <taxon>Pseudomonadati</taxon>
        <taxon>Bacteroidota</taxon>
        <taxon>Bacteroidia</taxon>
        <taxon>Bacteroidales</taxon>
        <taxon>Prevotellaceae</taxon>
        <taxon>Xylanibacter</taxon>
    </lineage>
</organism>
<evidence type="ECO:0000256" key="9">
    <source>
        <dbReference type="HAMAP-Rule" id="MF_00236"/>
    </source>
</evidence>
<keyword evidence="12" id="KW-1185">Reference proteome</keyword>
<dbReference type="EMBL" id="JABKKJ010000027">
    <property type="protein sequence ID" value="NPE26064.1"/>
    <property type="molecule type" value="Genomic_DNA"/>
</dbReference>
<dbReference type="InterPro" id="IPR003369">
    <property type="entry name" value="TatA/B/E"/>
</dbReference>
<evidence type="ECO:0000313" key="12">
    <source>
        <dbReference type="Proteomes" id="UP000820977"/>
    </source>
</evidence>
<name>A0ABX2B3H2_9BACT</name>
<accession>A0ABX2B3H2</accession>
<evidence type="ECO:0000256" key="10">
    <source>
        <dbReference type="SAM" id="MobiDB-lite"/>
    </source>
</evidence>
<dbReference type="PANTHER" id="PTHR42982">
    <property type="entry name" value="SEC-INDEPENDENT PROTEIN TRANSLOCASE PROTEIN TATA"/>
    <property type="match status" value="1"/>
</dbReference>
<dbReference type="Gene3D" id="1.20.5.3310">
    <property type="match status" value="1"/>
</dbReference>
<evidence type="ECO:0000256" key="6">
    <source>
        <dbReference type="ARBA" id="ARBA00022989"/>
    </source>
</evidence>
<keyword evidence="5 9" id="KW-0653">Protein transport</keyword>
<evidence type="ECO:0000256" key="1">
    <source>
        <dbReference type="ARBA" id="ARBA00004162"/>
    </source>
</evidence>